<proteinExistence type="inferred from homology"/>
<comment type="similarity">
    <text evidence="2">Belongs to the oxygen-dependent FAD-linked oxidoreductase family.</text>
</comment>
<feature type="signal peptide" evidence="6">
    <location>
        <begin position="1"/>
        <end position="16"/>
    </location>
</feature>
<feature type="chain" id="PRO_5042899157" evidence="6">
    <location>
        <begin position="17"/>
        <end position="507"/>
    </location>
</feature>
<name>A0AAN6ZP73_9PEZI</name>
<evidence type="ECO:0000313" key="9">
    <source>
        <dbReference type="Proteomes" id="UP001302676"/>
    </source>
</evidence>
<evidence type="ECO:0000256" key="6">
    <source>
        <dbReference type="SAM" id="SignalP"/>
    </source>
</evidence>
<dbReference type="Gene3D" id="3.40.462.20">
    <property type="match status" value="1"/>
</dbReference>
<gene>
    <name evidence="8" type="ORF">C8A04DRAFT_10887</name>
</gene>
<keyword evidence="3" id="KW-0285">Flavoprotein</keyword>
<keyword evidence="5" id="KW-0560">Oxidoreductase</keyword>
<reference evidence="8" key="2">
    <citation type="submission" date="2023-05" db="EMBL/GenBank/DDBJ databases">
        <authorList>
            <consortium name="Lawrence Berkeley National Laboratory"/>
            <person name="Steindorff A."/>
            <person name="Hensen N."/>
            <person name="Bonometti L."/>
            <person name="Westerberg I."/>
            <person name="Brannstrom I.O."/>
            <person name="Guillou S."/>
            <person name="Cros-Aarteil S."/>
            <person name="Calhoun S."/>
            <person name="Haridas S."/>
            <person name="Kuo A."/>
            <person name="Mondo S."/>
            <person name="Pangilinan J."/>
            <person name="Riley R."/>
            <person name="Labutti K."/>
            <person name="Andreopoulos B."/>
            <person name="Lipzen A."/>
            <person name="Chen C."/>
            <person name="Yanf M."/>
            <person name="Daum C."/>
            <person name="Ng V."/>
            <person name="Clum A."/>
            <person name="Ohm R."/>
            <person name="Martin F."/>
            <person name="Silar P."/>
            <person name="Natvig D."/>
            <person name="Lalanne C."/>
            <person name="Gautier V."/>
            <person name="Ament-Velasquez S.L."/>
            <person name="Kruys A."/>
            <person name="Hutchinson M.I."/>
            <person name="Powell A.J."/>
            <person name="Barry K."/>
            <person name="Miller A.N."/>
            <person name="Grigoriev I.V."/>
            <person name="Debuchy R."/>
            <person name="Gladieux P."/>
            <person name="Thoren M.H."/>
            <person name="Johannesson H."/>
        </authorList>
    </citation>
    <scope>NUCLEOTIDE SEQUENCE</scope>
    <source>
        <strain evidence="8">CBS 141.50</strain>
    </source>
</reference>
<dbReference type="InterPro" id="IPR036318">
    <property type="entry name" value="FAD-bd_PCMH-like_sf"/>
</dbReference>
<evidence type="ECO:0000256" key="2">
    <source>
        <dbReference type="ARBA" id="ARBA00005466"/>
    </source>
</evidence>
<dbReference type="AlphaFoldDB" id="A0AAN6ZP73"/>
<dbReference type="Pfam" id="PF01565">
    <property type="entry name" value="FAD_binding_4"/>
    <property type="match status" value="1"/>
</dbReference>
<organism evidence="8 9">
    <name type="scientific">Dichotomopilus funicola</name>
    <dbReference type="NCBI Taxonomy" id="1934379"/>
    <lineage>
        <taxon>Eukaryota</taxon>
        <taxon>Fungi</taxon>
        <taxon>Dikarya</taxon>
        <taxon>Ascomycota</taxon>
        <taxon>Pezizomycotina</taxon>
        <taxon>Sordariomycetes</taxon>
        <taxon>Sordariomycetidae</taxon>
        <taxon>Sordariales</taxon>
        <taxon>Chaetomiaceae</taxon>
        <taxon>Dichotomopilus</taxon>
    </lineage>
</organism>
<evidence type="ECO:0000256" key="4">
    <source>
        <dbReference type="ARBA" id="ARBA00022827"/>
    </source>
</evidence>
<evidence type="ECO:0000256" key="5">
    <source>
        <dbReference type="ARBA" id="ARBA00023002"/>
    </source>
</evidence>
<feature type="domain" description="FAD-binding PCMH-type" evidence="7">
    <location>
        <begin position="63"/>
        <end position="236"/>
    </location>
</feature>
<dbReference type="SUPFAM" id="SSF56176">
    <property type="entry name" value="FAD-binding/transporter-associated domain-like"/>
    <property type="match status" value="1"/>
</dbReference>
<sequence length="507" mass="55181">MRFLLALSTAAAVVAATSSHSTSTSRPHKRADIDDCLADAGVPVDELDSDDWELDASPFNDRLPYTPAAIAAPTSVEHIQAAVSCAAKLGIKVSPKSGGHSYASFGLGGEDGHLVVQLDRMDNVTLDAETNIATVQPGARLGHVATLLNDQGKRGFSHGTCPGVGVGGHSIHGGFGFSSHTHGLAVDWIAGATVVLANGTAVKTSATENPDLFWAIRGAGSSFGIVSEFQFNTFAVPDNVTSFEINLPWKNATNITAGWSAIQDYLLAGDMDPLLNMRVLGNGYQTQIQGLYHGNKTACNETIQPLVKLVNGTLTKPVEYDWMGGISHYGYSQEVDLTRPYKQSETFYSKSLVTSALPAEVLQKVADYWVNEARNVTRSWYIIIDFYGGPTSAVTKVAAEDTSYAYRDPENSLFLYELYDRSFGDYPEDGFTFLDGWVDAFTSGLEESQWGMYVNYADPTMDREQAQQVYYRQSLPKLRDIKKAVDPDEVFYYPQAVEPAKPADPEK</sequence>
<evidence type="ECO:0000256" key="1">
    <source>
        <dbReference type="ARBA" id="ARBA00001974"/>
    </source>
</evidence>
<dbReference type="PROSITE" id="PS51387">
    <property type="entry name" value="FAD_PCMH"/>
    <property type="match status" value="1"/>
</dbReference>
<dbReference type="GeneID" id="87813365"/>
<accession>A0AAN6ZP73</accession>
<protein>
    <submittedName>
        <fullName evidence="8">FAD linked oxidase</fullName>
    </submittedName>
</protein>
<dbReference type="InterPro" id="IPR012951">
    <property type="entry name" value="BBE"/>
</dbReference>
<dbReference type="GO" id="GO:0071949">
    <property type="term" value="F:FAD binding"/>
    <property type="evidence" value="ECO:0007669"/>
    <property type="project" value="InterPro"/>
</dbReference>
<comment type="caution">
    <text evidence="8">The sequence shown here is derived from an EMBL/GenBank/DDBJ whole genome shotgun (WGS) entry which is preliminary data.</text>
</comment>
<dbReference type="Pfam" id="PF08031">
    <property type="entry name" value="BBE"/>
    <property type="match status" value="1"/>
</dbReference>
<dbReference type="RefSeq" id="XP_062638549.1">
    <property type="nucleotide sequence ID" value="XM_062776752.1"/>
</dbReference>
<dbReference type="Gene3D" id="3.30.465.10">
    <property type="match status" value="1"/>
</dbReference>
<keyword evidence="9" id="KW-1185">Reference proteome</keyword>
<dbReference type="InterPro" id="IPR050416">
    <property type="entry name" value="FAD-linked_Oxidoreductase"/>
</dbReference>
<dbReference type="InterPro" id="IPR016169">
    <property type="entry name" value="FAD-bd_PCMH_sub2"/>
</dbReference>
<reference evidence="8" key="1">
    <citation type="journal article" date="2023" name="Mol. Phylogenet. Evol.">
        <title>Genome-scale phylogeny and comparative genomics of the fungal order Sordariales.</title>
        <authorList>
            <person name="Hensen N."/>
            <person name="Bonometti L."/>
            <person name="Westerberg I."/>
            <person name="Brannstrom I.O."/>
            <person name="Guillou S."/>
            <person name="Cros-Aarteil S."/>
            <person name="Calhoun S."/>
            <person name="Haridas S."/>
            <person name="Kuo A."/>
            <person name="Mondo S."/>
            <person name="Pangilinan J."/>
            <person name="Riley R."/>
            <person name="LaButti K."/>
            <person name="Andreopoulos B."/>
            <person name="Lipzen A."/>
            <person name="Chen C."/>
            <person name="Yan M."/>
            <person name="Daum C."/>
            <person name="Ng V."/>
            <person name="Clum A."/>
            <person name="Steindorff A."/>
            <person name="Ohm R.A."/>
            <person name="Martin F."/>
            <person name="Silar P."/>
            <person name="Natvig D.O."/>
            <person name="Lalanne C."/>
            <person name="Gautier V."/>
            <person name="Ament-Velasquez S.L."/>
            <person name="Kruys A."/>
            <person name="Hutchinson M.I."/>
            <person name="Powell A.J."/>
            <person name="Barry K."/>
            <person name="Miller A.N."/>
            <person name="Grigoriev I.V."/>
            <person name="Debuchy R."/>
            <person name="Gladieux P."/>
            <person name="Hiltunen Thoren M."/>
            <person name="Johannesson H."/>
        </authorList>
    </citation>
    <scope>NUCLEOTIDE SEQUENCE</scope>
    <source>
        <strain evidence="8">CBS 141.50</strain>
    </source>
</reference>
<dbReference type="PANTHER" id="PTHR42973">
    <property type="entry name" value="BINDING OXIDOREDUCTASE, PUTATIVE (AFU_ORTHOLOGUE AFUA_1G17690)-RELATED"/>
    <property type="match status" value="1"/>
</dbReference>
<keyword evidence="6" id="KW-0732">Signal</keyword>
<dbReference type="EMBL" id="MU853571">
    <property type="protein sequence ID" value="KAK4145178.1"/>
    <property type="molecule type" value="Genomic_DNA"/>
</dbReference>
<dbReference type="GO" id="GO:0016491">
    <property type="term" value="F:oxidoreductase activity"/>
    <property type="evidence" value="ECO:0007669"/>
    <property type="project" value="UniProtKB-KW"/>
</dbReference>
<comment type="cofactor">
    <cofactor evidence="1">
        <name>FAD</name>
        <dbReference type="ChEBI" id="CHEBI:57692"/>
    </cofactor>
</comment>
<dbReference type="Proteomes" id="UP001302676">
    <property type="component" value="Unassembled WGS sequence"/>
</dbReference>
<dbReference type="InterPro" id="IPR006094">
    <property type="entry name" value="Oxid_FAD_bind_N"/>
</dbReference>
<dbReference type="PANTHER" id="PTHR42973:SF39">
    <property type="entry name" value="FAD-BINDING PCMH-TYPE DOMAIN-CONTAINING PROTEIN"/>
    <property type="match status" value="1"/>
</dbReference>
<evidence type="ECO:0000313" key="8">
    <source>
        <dbReference type="EMBL" id="KAK4145178.1"/>
    </source>
</evidence>
<evidence type="ECO:0000259" key="7">
    <source>
        <dbReference type="PROSITE" id="PS51387"/>
    </source>
</evidence>
<keyword evidence="4" id="KW-0274">FAD</keyword>
<evidence type="ECO:0000256" key="3">
    <source>
        <dbReference type="ARBA" id="ARBA00022630"/>
    </source>
</evidence>
<dbReference type="InterPro" id="IPR016166">
    <property type="entry name" value="FAD-bd_PCMH"/>
</dbReference>